<dbReference type="GO" id="GO:0005886">
    <property type="term" value="C:plasma membrane"/>
    <property type="evidence" value="ECO:0007669"/>
    <property type="project" value="UniProtKB-SubCell"/>
</dbReference>
<dbReference type="AlphaFoldDB" id="A0A540K356"/>
<dbReference type="PANTHER" id="PTHR43302:SF15">
    <property type="entry name" value="SILICON EFFLUX TRANSPORTER LSI2"/>
    <property type="match status" value="1"/>
</dbReference>
<gene>
    <name evidence="6" type="ORF">C1H46_045770</name>
</gene>
<dbReference type="STRING" id="106549.A0A540K356"/>
<protein>
    <submittedName>
        <fullName evidence="6">Uncharacterized protein</fullName>
    </submittedName>
</protein>
<proteinExistence type="predicted"/>
<name>A0A540K356_MALBA</name>
<dbReference type="Proteomes" id="UP000315295">
    <property type="component" value="Unassembled WGS sequence"/>
</dbReference>
<organism evidence="6 7">
    <name type="scientific">Malus baccata</name>
    <name type="common">Siberian crab apple</name>
    <name type="synonym">Pyrus baccata</name>
    <dbReference type="NCBI Taxonomy" id="106549"/>
    <lineage>
        <taxon>Eukaryota</taxon>
        <taxon>Viridiplantae</taxon>
        <taxon>Streptophyta</taxon>
        <taxon>Embryophyta</taxon>
        <taxon>Tracheophyta</taxon>
        <taxon>Spermatophyta</taxon>
        <taxon>Magnoliopsida</taxon>
        <taxon>eudicotyledons</taxon>
        <taxon>Gunneridae</taxon>
        <taxon>Pentapetalae</taxon>
        <taxon>rosids</taxon>
        <taxon>fabids</taxon>
        <taxon>Rosales</taxon>
        <taxon>Rosaceae</taxon>
        <taxon>Amygdaloideae</taxon>
        <taxon>Maleae</taxon>
        <taxon>Malus</taxon>
    </lineage>
</organism>
<evidence type="ECO:0000256" key="3">
    <source>
        <dbReference type="ARBA" id="ARBA00022692"/>
    </source>
</evidence>
<sequence length="119" mass="12953">MAMASPVKVVLGSIAVAVFWVLAVFPAVPFLPIGRTTGSLLGATLMVVFRVLTPDQAYADIDLPIIGLLFLDNGCEYVSRKSRYVQVFGQVAHVENSRSKGLALSNLFDICSFERPLHQ</sequence>
<keyword evidence="7" id="KW-1185">Reference proteome</keyword>
<keyword evidence="3" id="KW-0812">Transmembrane</keyword>
<keyword evidence="2" id="KW-1003">Cell membrane</keyword>
<dbReference type="PANTHER" id="PTHR43302">
    <property type="entry name" value="TRANSPORTER ARSB-RELATED"/>
    <property type="match status" value="1"/>
</dbReference>
<evidence type="ECO:0000256" key="4">
    <source>
        <dbReference type="ARBA" id="ARBA00022989"/>
    </source>
</evidence>
<keyword evidence="4" id="KW-1133">Transmembrane helix</keyword>
<comment type="caution">
    <text evidence="6">The sequence shown here is derived from an EMBL/GenBank/DDBJ whole genome shotgun (WGS) entry which is preliminary data.</text>
</comment>
<reference evidence="6 7" key="1">
    <citation type="journal article" date="2019" name="G3 (Bethesda)">
        <title>Sequencing of a Wild Apple (Malus baccata) Genome Unravels the Differences Between Cultivated and Wild Apple Species Regarding Disease Resistance and Cold Tolerance.</title>
        <authorList>
            <person name="Chen X."/>
        </authorList>
    </citation>
    <scope>NUCLEOTIDE SEQUENCE [LARGE SCALE GENOMIC DNA]</scope>
    <source>
        <strain evidence="7">cv. Shandingzi</strain>
        <tissue evidence="6">Leaves</tissue>
    </source>
</reference>
<keyword evidence="5" id="KW-0472">Membrane</keyword>
<evidence type="ECO:0000313" key="6">
    <source>
        <dbReference type="EMBL" id="TQD68697.1"/>
    </source>
</evidence>
<comment type="subcellular location">
    <subcellularLocation>
        <location evidence="1">Cell membrane</location>
        <topology evidence="1">Multi-pass membrane protein</topology>
    </subcellularLocation>
</comment>
<accession>A0A540K356</accession>
<evidence type="ECO:0000256" key="2">
    <source>
        <dbReference type="ARBA" id="ARBA00022475"/>
    </source>
</evidence>
<evidence type="ECO:0000313" key="7">
    <source>
        <dbReference type="Proteomes" id="UP000315295"/>
    </source>
</evidence>
<evidence type="ECO:0000256" key="5">
    <source>
        <dbReference type="ARBA" id="ARBA00023136"/>
    </source>
</evidence>
<dbReference type="EMBL" id="VIEB01011336">
    <property type="protein sequence ID" value="TQD68697.1"/>
    <property type="molecule type" value="Genomic_DNA"/>
</dbReference>
<evidence type="ECO:0000256" key="1">
    <source>
        <dbReference type="ARBA" id="ARBA00004651"/>
    </source>
</evidence>